<evidence type="ECO:0000256" key="2">
    <source>
        <dbReference type="PIRSR" id="PIRSR000097-2"/>
    </source>
</evidence>
<dbReference type="KEGG" id="csol:105364325"/>
<dbReference type="AlphaFoldDB" id="A0AAJ6YLZ4"/>
<protein>
    <submittedName>
        <fullName evidence="6">1,5-anhydro-D-fructose reductase-like</fullName>
    </submittedName>
</protein>
<gene>
    <name evidence="6" type="primary">LOC105364325</name>
</gene>
<evidence type="ECO:0000256" key="1">
    <source>
        <dbReference type="PIRSR" id="PIRSR000097-1"/>
    </source>
</evidence>
<dbReference type="FunFam" id="3.20.20.100:FF:000023">
    <property type="entry name" value="aldose reductase"/>
    <property type="match status" value="1"/>
</dbReference>
<evidence type="ECO:0000256" key="3">
    <source>
        <dbReference type="PIRSR" id="PIRSR000097-3"/>
    </source>
</evidence>
<evidence type="ECO:0000313" key="5">
    <source>
        <dbReference type="Proteomes" id="UP000695007"/>
    </source>
</evidence>
<dbReference type="PANTHER" id="PTHR11732">
    <property type="entry name" value="ALDO/KETO REDUCTASE"/>
    <property type="match status" value="1"/>
</dbReference>
<proteinExistence type="predicted"/>
<dbReference type="GeneID" id="105364325"/>
<feature type="site" description="Lowers pKa of active site Tyr" evidence="3">
    <location>
        <position position="79"/>
    </location>
</feature>
<reference evidence="6" key="1">
    <citation type="submission" date="2025-08" db="UniProtKB">
        <authorList>
            <consortium name="RefSeq"/>
        </authorList>
    </citation>
    <scope>IDENTIFICATION</scope>
</reference>
<dbReference type="PRINTS" id="PR00069">
    <property type="entry name" value="ALDKETRDTASE"/>
</dbReference>
<dbReference type="InterPro" id="IPR036812">
    <property type="entry name" value="NAD(P)_OxRdtase_dom_sf"/>
</dbReference>
<feature type="binding site" evidence="2">
    <location>
        <position position="112"/>
    </location>
    <ligand>
        <name>substrate</name>
    </ligand>
</feature>
<feature type="domain" description="NADP-dependent oxidoreductase" evidence="4">
    <location>
        <begin position="24"/>
        <end position="286"/>
    </location>
</feature>
<dbReference type="Pfam" id="PF00248">
    <property type="entry name" value="Aldo_ket_red"/>
    <property type="match status" value="1"/>
</dbReference>
<evidence type="ECO:0000313" key="6">
    <source>
        <dbReference type="RefSeq" id="XP_011500525.1"/>
    </source>
</evidence>
<organism evidence="5 6">
    <name type="scientific">Ceratosolen solmsi marchali</name>
    <dbReference type="NCBI Taxonomy" id="326594"/>
    <lineage>
        <taxon>Eukaryota</taxon>
        <taxon>Metazoa</taxon>
        <taxon>Ecdysozoa</taxon>
        <taxon>Arthropoda</taxon>
        <taxon>Hexapoda</taxon>
        <taxon>Insecta</taxon>
        <taxon>Pterygota</taxon>
        <taxon>Neoptera</taxon>
        <taxon>Endopterygota</taxon>
        <taxon>Hymenoptera</taxon>
        <taxon>Apocrita</taxon>
        <taxon>Proctotrupomorpha</taxon>
        <taxon>Chalcidoidea</taxon>
        <taxon>Agaonidae</taxon>
        <taxon>Agaoninae</taxon>
        <taxon>Ceratosolen</taxon>
    </lineage>
</organism>
<sequence>MTIPTITFNDGYKMPMFGLGTYMSKSGEVREAVKYAIEIGYRHFDTAAFYENEREIGNAIREKIDDGSVTREDIFITTKLWCNSHKENEVVPACKESLRNLGFDYVDLYLIHWPFAFKSGDKFTPKDASGKVEFQDTDYLETWRGMEECKRQNLARSIGISNFNSEQIDRLMLSANIKPVNNQIEVSLNLNQKHLIEVCKKYGITVTGFSPLGRPENSRINNLWDRPEIKVLCEKYKKTPANIACRFIFQMDVTPIPKSVTKSRIKENLDIFDFSLSDKEVKIIEGMETNTRVALLADAKEAKYYPF</sequence>
<dbReference type="InterPro" id="IPR023210">
    <property type="entry name" value="NADP_OxRdtase_dom"/>
</dbReference>
<dbReference type="Proteomes" id="UP000695007">
    <property type="component" value="Unplaced"/>
</dbReference>
<dbReference type="SUPFAM" id="SSF51430">
    <property type="entry name" value="NAD(P)-linked oxidoreductase"/>
    <property type="match status" value="1"/>
</dbReference>
<name>A0AAJ6YLZ4_9HYME</name>
<accession>A0AAJ6YLZ4</accession>
<dbReference type="RefSeq" id="XP_011500525.1">
    <property type="nucleotide sequence ID" value="XM_011502223.1"/>
</dbReference>
<dbReference type="InterPro" id="IPR020471">
    <property type="entry name" value="AKR"/>
</dbReference>
<dbReference type="PROSITE" id="PS00063">
    <property type="entry name" value="ALDOKETO_REDUCTASE_3"/>
    <property type="match status" value="1"/>
</dbReference>
<dbReference type="InterPro" id="IPR018170">
    <property type="entry name" value="Aldo/ket_reductase_CS"/>
</dbReference>
<dbReference type="GO" id="GO:0016491">
    <property type="term" value="F:oxidoreductase activity"/>
    <property type="evidence" value="ECO:0007669"/>
    <property type="project" value="InterPro"/>
</dbReference>
<dbReference type="PROSITE" id="PS00798">
    <property type="entry name" value="ALDOKETO_REDUCTASE_1"/>
    <property type="match status" value="1"/>
</dbReference>
<dbReference type="PROSITE" id="PS00062">
    <property type="entry name" value="ALDOKETO_REDUCTASE_2"/>
    <property type="match status" value="1"/>
</dbReference>
<feature type="active site" description="Proton donor" evidence="1">
    <location>
        <position position="50"/>
    </location>
</feature>
<dbReference type="PIRSF" id="PIRSF000097">
    <property type="entry name" value="AKR"/>
    <property type="match status" value="1"/>
</dbReference>
<keyword evidence="5" id="KW-1185">Reference proteome</keyword>
<dbReference type="Gene3D" id="3.20.20.100">
    <property type="entry name" value="NADP-dependent oxidoreductase domain"/>
    <property type="match status" value="1"/>
</dbReference>
<evidence type="ECO:0000259" key="4">
    <source>
        <dbReference type="Pfam" id="PF00248"/>
    </source>
</evidence>